<accession>A0AAD9YS90</accession>
<comment type="caution">
    <text evidence="1">The sequence shown here is derived from an EMBL/GenBank/DDBJ whole genome shotgun (WGS) entry which is preliminary data.</text>
</comment>
<evidence type="ECO:0000313" key="2">
    <source>
        <dbReference type="Proteomes" id="UP001281614"/>
    </source>
</evidence>
<reference evidence="1" key="1">
    <citation type="submission" date="2023-02" db="EMBL/GenBank/DDBJ databases">
        <title>Colletotrichum kahawae CIFC_Que2 genome sequencing and assembly.</title>
        <authorList>
            <person name="Baroncelli R."/>
        </authorList>
    </citation>
    <scope>NUCLEOTIDE SEQUENCE</scope>
    <source>
        <strain evidence="1">CIFC_Que2</strain>
    </source>
</reference>
<organism evidence="1 2">
    <name type="scientific">Colletotrichum kahawae</name>
    <name type="common">Coffee berry disease fungus</name>
    <dbReference type="NCBI Taxonomy" id="34407"/>
    <lineage>
        <taxon>Eukaryota</taxon>
        <taxon>Fungi</taxon>
        <taxon>Dikarya</taxon>
        <taxon>Ascomycota</taxon>
        <taxon>Pezizomycotina</taxon>
        <taxon>Sordariomycetes</taxon>
        <taxon>Hypocreomycetidae</taxon>
        <taxon>Glomerellales</taxon>
        <taxon>Glomerellaceae</taxon>
        <taxon>Colletotrichum</taxon>
        <taxon>Colletotrichum gloeosporioides species complex</taxon>
    </lineage>
</organism>
<sequence length="220" mass="24341">MGTSDNGTVQHVTLARAPMNHEPPSSALLPLARFFATSRQEKTDEEAFFNARDISFLLHRMPPASRSLRTATHHLAIFRGVATSKTSSLWVKDHPNLNTPPTAILRVVVVVVGRKVGGVVRGRASELSSGDRHTPSCPGRSLAKATRACPHPYLQGPDIRPILSLRQFFSICQFRTPRPGLGRSLNASGGVFWGVFALDDPRSLVQNRKRRSPWPVRLRR</sequence>
<gene>
    <name evidence="1" type="ORF">CKAH01_03657</name>
</gene>
<dbReference type="AlphaFoldDB" id="A0AAD9YS90"/>
<dbReference type="EMBL" id="VYYT01000046">
    <property type="protein sequence ID" value="KAK2774424.1"/>
    <property type="molecule type" value="Genomic_DNA"/>
</dbReference>
<dbReference type="Proteomes" id="UP001281614">
    <property type="component" value="Unassembled WGS sequence"/>
</dbReference>
<protein>
    <submittedName>
        <fullName evidence="1">Uncharacterized protein</fullName>
    </submittedName>
</protein>
<evidence type="ECO:0000313" key="1">
    <source>
        <dbReference type="EMBL" id="KAK2774424.1"/>
    </source>
</evidence>
<name>A0AAD9YS90_COLKA</name>
<keyword evidence="2" id="KW-1185">Reference proteome</keyword>
<proteinExistence type="predicted"/>